<organism evidence="5 6">
    <name type="scientific">Streptomyces yaizuensis</name>
    <dbReference type="NCBI Taxonomy" id="2989713"/>
    <lineage>
        <taxon>Bacteria</taxon>
        <taxon>Bacillati</taxon>
        <taxon>Actinomycetota</taxon>
        <taxon>Actinomycetes</taxon>
        <taxon>Kitasatosporales</taxon>
        <taxon>Streptomycetaceae</taxon>
        <taxon>Streptomyces</taxon>
    </lineage>
</organism>
<evidence type="ECO:0000256" key="3">
    <source>
        <dbReference type="SAM" id="MobiDB-lite"/>
    </source>
</evidence>
<dbReference type="InterPro" id="IPR000792">
    <property type="entry name" value="Tscrpt_reg_LuxR_C"/>
</dbReference>
<evidence type="ECO:0000259" key="4">
    <source>
        <dbReference type="PROSITE" id="PS50043"/>
    </source>
</evidence>
<comment type="caution">
    <text evidence="5">The sequence shown here is derived from an EMBL/GenBank/DDBJ whole genome shotgun (WGS) entry which is preliminary data.</text>
</comment>
<dbReference type="PROSITE" id="PS00622">
    <property type="entry name" value="HTH_LUXR_1"/>
    <property type="match status" value="1"/>
</dbReference>
<dbReference type="PRINTS" id="PR00038">
    <property type="entry name" value="HTHLUXR"/>
</dbReference>
<dbReference type="PANTHER" id="PTHR16305:SF35">
    <property type="entry name" value="TRANSCRIPTIONAL ACTIVATOR DOMAIN"/>
    <property type="match status" value="1"/>
</dbReference>
<dbReference type="Gene3D" id="1.10.10.10">
    <property type="entry name" value="Winged helix-like DNA-binding domain superfamily/Winged helix DNA-binding domain"/>
    <property type="match status" value="1"/>
</dbReference>
<dbReference type="InterPro" id="IPR027417">
    <property type="entry name" value="P-loop_NTPase"/>
</dbReference>
<name>A0ABQ5NYA8_9ACTN</name>
<keyword evidence="2" id="KW-0067">ATP-binding</keyword>
<sequence>MPTHRVPPGSTGLVGRRHETRMLRRLIGDLGAGRGGALLLLGEAGIGKTALIESVRTPPRTTVLRARGTEPARRRAYDGLRRLCAPLSAVAAGLPAPQHRALQHVLHPPGTPGGPDPFLTATATLNLLVAASAERPVLCVVDDAHGLDRASARVLAFVARRVQGAQVALLVAARHPHDRTELAGLPPLLLTGLPERDARRFLSTRVSAPFDPSVTDRVIAEAGGNPLALLELSRTAGLPAPGAPCAAAPPGTPGEADLRSRIAALPAATRQLLLVAAAEPTGHPLHLWRALRHLGIDTAAAAPAEEAALLRIDLWIRFGDPRVRSLVWYGATPAERRTAHRALAVAAEAAREPDRWIWHHAHSLPGPDEAVAGALERAASPDRAPGRSAAFLEAAAHLTPDARDRTARTLRAAATHRTAGAHDAAERLLVRACSGPLDRRLTAEAATLRARMALDLGRFDTAAGLLRQAAALMSPLDASSAREIHLDGLVAAACAGRLASGPRPPEPPDPADFPRPAPPPGSPRPVDVLLDALTDREHRGLALAAPALRSALRGYLDRQDSHPLGPGEAWAVCSAAIDLWDENAWRRLADRHVRDARRAGTPAALPAALGRRALLHVHAGEFEAAAALVREIDALPGGTGGWGAPCPRIVLAAWRGDRARTTRLVSQTRRDALARGDGQLLTAVGYARTVLFNGLGRPADTVRTWRSALHLDETGLHTWGLVELVEAAVRSGESDLADAALDGVLRRTEALSTPWALGVRLRCRALLSGRAEAGDLHQEAIRRLDLGDAVLPTARSRLLYGEWLRAGGYDIEARRQLQQAYAVFSHCGSTAFAARTARELRAAGEPTRALRTGRIEPSSLTARERRIAGLVAAGATTREVGIELRVSPRTVDAHLRNVFKKTGISSRRQLRDMMPLGIDGESPEDGRIPEGRGAIVLP</sequence>
<dbReference type="EMBL" id="BSBI01000005">
    <property type="protein sequence ID" value="GLF95359.1"/>
    <property type="molecule type" value="Genomic_DNA"/>
</dbReference>
<keyword evidence="6" id="KW-1185">Reference proteome</keyword>
<dbReference type="Pfam" id="PF00196">
    <property type="entry name" value="GerE"/>
    <property type="match status" value="1"/>
</dbReference>
<keyword evidence="1" id="KW-0547">Nucleotide-binding</keyword>
<evidence type="ECO:0000256" key="1">
    <source>
        <dbReference type="ARBA" id="ARBA00022741"/>
    </source>
</evidence>
<dbReference type="CDD" id="cd06170">
    <property type="entry name" value="LuxR_C_like"/>
    <property type="match status" value="1"/>
</dbReference>
<evidence type="ECO:0000313" key="5">
    <source>
        <dbReference type="EMBL" id="GLF95359.1"/>
    </source>
</evidence>
<gene>
    <name evidence="5" type="ORF">SYYSPA8_13700</name>
</gene>
<feature type="compositionally biased region" description="Pro residues" evidence="3">
    <location>
        <begin position="502"/>
        <end position="523"/>
    </location>
</feature>
<feature type="domain" description="HTH luxR-type" evidence="4">
    <location>
        <begin position="853"/>
        <end position="918"/>
    </location>
</feature>
<dbReference type="SUPFAM" id="SSF52540">
    <property type="entry name" value="P-loop containing nucleoside triphosphate hydrolases"/>
    <property type="match status" value="1"/>
</dbReference>
<accession>A0ABQ5NYA8</accession>
<dbReference type="Pfam" id="PF13191">
    <property type="entry name" value="AAA_16"/>
    <property type="match status" value="1"/>
</dbReference>
<proteinExistence type="predicted"/>
<dbReference type="InterPro" id="IPR036388">
    <property type="entry name" value="WH-like_DNA-bd_sf"/>
</dbReference>
<evidence type="ECO:0000313" key="6">
    <source>
        <dbReference type="Proteomes" id="UP001291653"/>
    </source>
</evidence>
<dbReference type="Proteomes" id="UP001291653">
    <property type="component" value="Unassembled WGS sequence"/>
</dbReference>
<evidence type="ECO:0000256" key="2">
    <source>
        <dbReference type="ARBA" id="ARBA00022840"/>
    </source>
</evidence>
<reference evidence="5 6" key="1">
    <citation type="submission" date="2022-10" db="EMBL/GenBank/DDBJ databases">
        <title>Draft genome sequence of Streptomyces sp. YSPA8.</title>
        <authorList>
            <person name="Moriuchi R."/>
            <person name="Dohra H."/>
            <person name="Yamamura H."/>
            <person name="Kodani S."/>
        </authorList>
    </citation>
    <scope>NUCLEOTIDE SEQUENCE [LARGE SCALE GENOMIC DNA]</scope>
    <source>
        <strain evidence="5 6">YSPA8</strain>
    </source>
</reference>
<dbReference type="InterPro" id="IPR016032">
    <property type="entry name" value="Sig_transdc_resp-reg_C-effctor"/>
</dbReference>
<dbReference type="PROSITE" id="PS50043">
    <property type="entry name" value="HTH_LUXR_2"/>
    <property type="match status" value="1"/>
</dbReference>
<dbReference type="SMART" id="SM00421">
    <property type="entry name" value="HTH_LUXR"/>
    <property type="match status" value="1"/>
</dbReference>
<protein>
    <submittedName>
        <fullName evidence="5">LuxR family transcriptional regulator</fullName>
    </submittedName>
</protein>
<feature type="region of interest" description="Disordered" evidence="3">
    <location>
        <begin position="497"/>
        <end position="525"/>
    </location>
</feature>
<dbReference type="SUPFAM" id="SSF46894">
    <property type="entry name" value="C-terminal effector domain of the bipartite response regulators"/>
    <property type="match status" value="1"/>
</dbReference>
<feature type="region of interest" description="Disordered" evidence="3">
    <location>
        <begin position="915"/>
        <end position="938"/>
    </location>
</feature>
<dbReference type="PANTHER" id="PTHR16305">
    <property type="entry name" value="TESTICULAR SOLUBLE ADENYLYL CYCLASE"/>
    <property type="match status" value="1"/>
</dbReference>
<dbReference type="InterPro" id="IPR041664">
    <property type="entry name" value="AAA_16"/>
</dbReference>
<dbReference type="RefSeq" id="WP_323447426.1">
    <property type="nucleotide sequence ID" value="NZ_BSBI01000005.1"/>
</dbReference>